<dbReference type="AlphaFoldDB" id="A0A7M7NTP7"/>
<dbReference type="EnsemblMetazoa" id="XM_030985719">
    <property type="protein sequence ID" value="XP_030841579"/>
    <property type="gene ID" value="LOC115924062"/>
</dbReference>
<organism evidence="2 3">
    <name type="scientific">Strongylocentrotus purpuratus</name>
    <name type="common">Purple sea urchin</name>
    <dbReference type="NCBI Taxonomy" id="7668"/>
    <lineage>
        <taxon>Eukaryota</taxon>
        <taxon>Metazoa</taxon>
        <taxon>Echinodermata</taxon>
        <taxon>Eleutherozoa</taxon>
        <taxon>Echinozoa</taxon>
        <taxon>Echinoidea</taxon>
        <taxon>Euechinoidea</taxon>
        <taxon>Echinacea</taxon>
        <taxon>Camarodonta</taxon>
        <taxon>Echinidea</taxon>
        <taxon>Strongylocentrotidae</taxon>
        <taxon>Strongylocentrotus</taxon>
    </lineage>
</organism>
<reference evidence="3" key="1">
    <citation type="submission" date="2015-02" db="EMBL/GenBank/DDBJ databases">
        <title>Genome sequencing for Strongylocentrotus purpuratus.</title>
        <authorList>
            <person name="Murali S."/>
            <person name="Liu Y."/>
            <person name="Vee V."/>
            <person name="English A."/>
            <person name="Wang M."/>
            <person name="Skinner E."/>
            <person name="Han Y."/>
            <person name="Muzny D.M."/>
            <person name="Worley K.C."/>
            <person name="Gibbs R.A."/>
        </authorList>
    </citation>
    <scope>NUCLEOTIDE SEQUENCE</scope>
</reference>
<feature type="domain" description="Mutator-like transposase" evidence="1">
    <location>
        <begin position="2"/>
        <end position="147"/>
    </location>
</feature>
<proteinExistence type="predicted"/>
<dbReference type="Proteomes" id="UP000007110">
    <property type="component" value="Unassembled WGS sequence"/>
</dbReference>
<dbReference type="InterPro" id="IPR049012">
    <property type="entry name" value="Mutator_transp_dom"/>
</dbReference>
<dbReference type="GeneID" id="115924062"/>
<dbReference type="Pfam" id="PF20700">
    <property type="entry name" value="Mutator"/>
    <property type="match status" value="1"/>
</dbReference>
<keyword evidence="3" id="KW-1185">Reference proteome</keyword>
<sequence>MVLGCFICKKERTFSSSENECEGRGKSAEINRRATLAATEVGLARDSLCDLLTILGTAPLVEAPSYNRHIATLSSLSQETSKDQKKKVAACLRQRAMDNDLTIRENDHVDVAVPYDGTWHRRGYTSNHGVRVVIPIDTQRVYQNHVNSLSKERVGSSVFSARGTLIAFRDSKNEQQGLYFLLLFEHTYNLFDLNFIVHVYTMF</sequence>
<dbReference type="KEGG" id="spu:115924062"/>
<evidence type="ECO:0000313" key="2">
    <source>
        <dbReference type="EnsemblMetazoa" id="XP_030841579"/>
    </source>
</evidence>
<evidence type="ECO:0000259" key="1">
    <source>
        <dbReference type="Pfam" id="PF20700"/>
    </source>
</evidence>
<accession>A0A7M7NTP7</accession>
<name>A0A7M7NTP7_STRPU</name>
<protein>
    <recommendedName>
        <fullName evidence="1">Mutator-like transposase domain-containing protein</fullName>
    </recommendedName>
</protein>
<reference evidence="2" key="2">
    <citation type="submission" date="2021-01" db="UniProtKB">
        <authorList>
            <consortium name="EnsemblMetazoa"/>
        </authorList>
    </citation>
    <scope>IDENTIFICATION</scope>
</reference>
<dbReference type="InParanoid" id="A0A7M7NTP7"/>
<dbReference type="RefSeq" id="XP_030841579.1">
    <property type="nucleotide sequence ID" value="XM_030985719.1"/>
</dbReference>
<evidence type="ECO:0000313" key="3">
    <source>
        <dbReference type="Proteomes" id="UP000007110"/>
    </source>
</evidence>